<accession>A0A6V8LLE1</accession>
<dbReference type="EMBL" id="BLTE01000001">
    <property type="protein sequence ID" value="GFK92514.1"/>
    <property type="molecule type" value="Genomic_DNA"/>
</dbReference>
<dbReference type="AlphaFoldDB" id="A0A6V8LLE1"/>
<keyword evidence="2" id="KW-0548">Nucleotidyltransferase</keyword>
<reference evidence="4 5" key="2">
    <citation type="submission" date="2020-05" db="EMBL/GenBank/DDBJ databases">
        <title>Draft genome sequence of Desulfovibrio sp. strainFSS-1.</title>
        <authorList>
            <person name="Shimoshige H."/>
            <person name="Kobayashi H."/>
            <person name="Maekawa T."/>
        </authorList>
    </citation>
    <scope>NUCLEOTIDE SEQUENCE [LARGE SCALE GENOMIC DNA]</scope>
    <source>
        <strain evidence="4 5">SIID29052-01</strain>
    </source>
</reference>
<dbReference type="PANTHER" id="PTHR43793">
    <property type="entry name" value="FAD SYNTHASE"/>
    <property type="match status" value="1"/>
</dbReference>
<organism evidence="4 5">
    <name type="scientific">Fundidesulfovibrio magnetotacticus</name>
    <dbReference type="NCBI Taxonomy" id="2730080"/>
    <lineage>
        <taxon>Bacteria</taxon>
        <taxon>Pseudomonadati</taxon>
        <taxon>Thermodesulfobacteriota</taxon>
        <taxon>Desulfovibrionia</taxon>
        <taxon>Desulfovibrionales</taxon>
        <taxon>Desulfovibrionaceae</taxon>
        <taxon>Fundidesulfovibrio</taxon>
    </lineage>
</organism>
<dbReference type="RefSeq" id="WP_173080653.1">
    <property type="nucleotide sequence ID" value="NZ_BLTE01000001.1"/>
</dbReference>
<keyword evidence="5" id="KW-1185">Reference proteome</keyword>
<dbReference type="SUPFAM" id="SSF52374">
    <property type="entry name" value="Nucleotidylyl transferase"/>
    <property type="match status" value="1"/>
</dbReference>
<gene>
    <name evidence="4" type="primary">hldE</name>
    <name evidence="4" type="ORF">NNJEOMEG_00339</name>
</gene>
<feature type="domain" description="Cytidyltransferase-like" evidence="3">
    <location>
        <begin position="32"/>
        <end position="123"/>
    </location>
</feature>
<dbReference type="Pfam" id="PF01467">
    <property type="entry name" value="CTP_transf_like"/>
    <property type="match status" value="1"/>
</dbReference>
<sequence>MRPSSALADKILPLDALLERLAPLRAGGGIVFTNGCFDLLHPGHVDLLHRARELGRVLVVGLNSDASVTGLKGPSRPVTPFADRALVLAGLASVDFVTGFDAPTPRELIEAVLPHVLVKGGDWPVESIVGRDAVERAGGRVLSLPLLPGYSTTETLRRALSLAEPARERSGS</sequence>
<evidence type="ECO:0000313" key="5">
    <source>
        <dbReference type="Proteomes" id="UP000494245"/>
    </source>
</evidence>
<dbReference type="NCBIfam" id="TIGR00125">
    <property type="entry name" value="cyt_tran_rel"/>
    <property type="match status" value="1"/>
</dbReference>
<evidence type="ECO:0000256" key="1">
    <source>
        <dbReference type="ARBA" id="ARBA00022679"/>
    </source>
</evidence>
<protein>
    <submittedName>
        <fullName evidence="4">Bifunctional protein HldE</fullName>
    </submittedName>
</protein>
<keyword evidence="1" id="KW-0808">Transferase</keyword>
<dbReference type="InterPro" id="IPR050385">
    <property type="entry name" value="Archaeal_FAD_synthase"/>
</dbReference>
<evidence type="ECO:0000313" key="4">
    <source>
        <dbReference type="EMBL" id="GFK92514.1"/>
    </source>
</evidence>
<dbReference type="Proteomes" id="UP000494245">
    <property type="component" value="Unassembled WGS sequence"/>
</dbReference>
<comment type="caution">
    <text evidence="4">The sequence shown here is derived from an EMBL/GenBank/DDBJ whole genome shotgun (WGS) entry which is preliminary data.</text>
</comment>
<dbReference type="InterPro" id="IPR004821">
    <property type="entry name" value="Cyt_trans-like"/>
</dbReference>
<dbReference type="Gene3D" id="3.40.50.620">
    <property type="entry name" value="HUPs"/>
    <property type="match status" value="1"/>
</dbReference>
<dbReference type="PANTHER" id="PTHR43793:SF2">
    <property type="entry name" value="BIFUNCTIONAL PROTEIN HLDE"/>
    <property type="match status" value="1"/>
</dbReference>
<evidence type="ECO:0000259" key="3">
    <source>
        <dbReference type="Pfam" id="PF01467"/>
    </source>
</evidence>
<reference evidence="4 5" key="1">
    <citation type="submission" date="2020-04" db="EMBL/GenBank/DDBJ databases">
        <authorList>
            <consortium name="Desulfovibrio sp. FSS-1 genome sequencing consortium"/>
            <person name="Shimoshige H."/>
            <person name="Kobayashi H."/>
            <person name="Maekawa T."/>
        </authorList>
    </citation>
    <scope>NUCLEOTIDE SEQUENCE [LARGE SCALE GENOMIC DNA]</scope>
    <source>
        <strain evidence="4 5">SIID29052-01</strain>
    </source>
</reference>
<proteinExistence type="predicted"/>
<evidence type="ECO:0000256" key="2">
    <source>
        <dbReference type="ARBA" id="ARBA00022695"/>
    </source>
</evidence>
<dbReference type="InterPro" id="IPR014729">
    <property type="entry name" value="Rossmann-like_a/b/a_fold"/>
</dbReference>
<dbReference type="GO" id="GO:0016779">
    <property type="term" value="F:nucleotidyltransferase activity"/>
    <property type="evidence" value="ECO:0007669"/>
    <property type="project" value="UniProtKB-KW"/>
</dbReference>
<name>A0A6V8LLE1_9BACT</name>